<evidence type="ECO:0000313" key="1">
    <source>
        <dbReference type="EMBL" id="KAG2914103.1"/>
    </source>
</evidence>
<dbReference type="EMBL" id="RCMK01000744">
    <property type="protein sequence ID" value="KAG2914103.1"/>
    <property type="molecule type" value="Genomic_DNA"/>
</dbReference>
<gene>
    <name evidence="1" type="ORF">PC117_g18438</name>
</gene>
<sequence>MLGIKRSGTRGKLLLEKRERFPLKTIHEVPFRDGSRLKFFR</sequence>
<protein>
    <submittedName>
        <fullName evidence="1">Uncharacterized protein</fullName>
    </submittedName>
</protein>
<reference evidence="1" key="1">
    <citation type="submission" date="2018-10" db="EMBL/GenBank/DDBJ databases">
        <title>Effector identification in a new, highly contiguous assembly of the strawberry crown rot pathogen Phytophthora cactorum.</title>
        <authorList>
            <person name="Armitage A.D."/>
            <person name="Nellist C.F."/>
            <person name="Bates H."/>
            <person name="Vickerstaff R.J."/>
            <person name="Harrison R.J."/>
        </authorList>
    </citation>
    <scope>NUCLEOTIDE SEQUENCE</scope>
    <source>
        <strain evidence="1">4040</strain>
    </source>
</reference>
<organism evidence="1 2">
    <name type="scientific">Phytophthora cactorum</name>
    <dbReference type="NCBI Taxonomy" id="29920"/>
    <lineage>
        <taxon>Eukaryota</taxon>
        <taxon>Sar</taxon>
        <taxon>Stramenopiles</taxon>
        <taxon>Oomycota</taxon>
        <taxon>Peronosporomycetes</taxon>
        <taxon>Peronosporales</taxon>
        <taxon>Peronosporaceae</taxon>
        <taxon>Phytophthora</taxon>
    </lineage>
</organism>
<accession>A0A8T1JYF3</accession>
<name>A0A8T1JYF3_9STRA</name>
<proteinExistence type="predicted"/>
<evidence type="ECO:0000313" key="2">
    <source>
        <dbReference type="Proteomes" id="UP000736787"/>
    </source>
</evidence>
<dbReference type="AlphaFoldDB" id="A0A8T1JYF3"/>
<dbReference type="Proteomes" id="UP000736787">
    <property type="component" value="Unassembled WGS sequence"/>
</dbReference>
<comment type="caution">
    <text evidence="1">The sequence shown here is derived from an EMBL/GenBank/DDBJ whole genome shotgun (WGS) entry which is preliminary data.</text>
</comment>